<keyword evidence="3" id="KW-1185">Reference proteome</keyword>
<dbReference type="SUPFAM" id="SSF52317">
    <property type="entry name" value="Class I glutamine amidotransferase-like"/>
    <property type="match status" value="1"/>
</dbReference>
<dbReference type="Pfam" id="PF01965">
    <property type="entry name" value="DJ-1_PfpI"/>
    <property type="match status" value="1"/>
</dbReference>
<dbReference type="STRING" id="104452.A0A0L7L3S3"/>
<dbReference type="InterPro" id="IPR050325">
    <property type="entry name" value="Prot/Nucl_acid_deglycase"/>
</dbReference>
<accession>A0A0L7L3S3</accession>
<gene>
    <name evidence="2" type="ORF">OBRU01_15807</name>
</gene>
<organism evidence="2 3">
    <name type="scientific">Operophtera brumata</name>
    <name type="common">Winter moth</name>
    <name type="synonym">Phalaena brumata</name>
    <dbReference type="NCBI Taxonomy" id="104452"/>
    <lineage>
        <taxon>Eukaryota</taxon>
        <taxon>Metazoa</taxon>
        <taxon>Ecdysozoa</taxon>
        <taxon>Arthropoda</taxon>
        <taxon>Hexapoda</taxon>
        <taxon>Insecta</taxon>
        <taxon>Pterygota</taxon>
        <taxon>Neoptera</taxon>
        <taxon>Endopterygota</taxon>
        <taxon>Lepidoptera</taxon>
        <taxon>Glossata</taxon>
        <taxon>Ditrysia</taxon>
        <taxon>Geometroidea</taxon>
        <taxon>Geometridae</taxon>
        <taxon>Larentiinae</taxon>
        <taxon>Operophtera</taxon>
    </lineage>
</organism>
<dbReference type="Gene3D" id="3.40.50.880">
    <property type="match status" value="1"/>
</dbReference>
<dbReference type="GO" id="GO:1903189">
    <property type="term" value="P:glyoxal metabolic process"/>
    <property type="evidence" value="ECO:0007669"/>
    <property type="project" value="TreeGrafter"/>
</dbReference>
<protein>
    <submittedName>
        <fullName evidence="2">DJ-1 beta</fullName>
    </submittedName>
</protein>
<name>A0A0L7L3S3_OPEBR</name>
<evidence type="ECO:0000313" key="3">
    <source>
        <dbReference type="Proteomes" id="UP000037510"/>
    </source>
</evidence>
<dbReference type="AlphaFoldDB" id="A0A0L7L3S3"/>
<evidence type="ECO:0000259" key="1">
    <source>
        <dbReference type="Pfam" id="PF01965"/>
    </source>
</evidence>
<proteinExistence type="predicted"/>
<dbReference type="GO" id="GO:0006979">
    <property type="term" value="P:response to oxidative stress"/>
    <property type="evidence" value="ECO:0007669"/>
    <property type="project" value="TreeGrafter"/>
</dbReference>
<dbReference type="EMBL" id="JTDY01003108">
    <property type="protein sequence ID" value="KOB70138.1"/>
    <property type="molecule type" value="Genomic_DNA"/>
</dbReference>
<dbReference type="GO" id="GO:0005739">
    <property type="term" value="C:mitochondrion"/>
    <property type="evidence" value="ECO:0007669"/>
    <property type="project" value="TreeGrafter"/>
</dbReference>
<feature type="domain" description="DJ-1/PfpI" evidence="1">
    <location>
        <begin position="6"/>
        <end position="106"/>
    </location>
</feature>
<dbReference type="Proteomes" id="UP000037510">
    <property type="component" value="Unassembled WGS sequence"/>
</dbReference>
<sequence length="106" mass="11303">MGEKLGEPVLCSRNITVVPDRSLADALAETPSYDAVSGLEGSERFCKSEVVGAVLKQHESSGKIIAAICAGKRITSYPGTKDKITPDYTYVEGERVVIDGNVVTSR</sequence>
<dbReference type="InterPro" id="IPR002818">
    <property type="entry name" value="DJ-1/PfpI"/>
</dbReference>
<dbReference type="GO" id="GO:0005634">
    <property type="term" value="C:nucleus"/>
    <property type="evidence" value="ECO:0007669"/>
    <property type="project" value="TreeGrafter"/>
</dbReference>
<dbReference type="PANTHER" id="PTHR48094">
    <property type="entry name" value="PROTEIN/NUCLEIC ACID DEGLYCASE DJ-1-RELATED"/>
    <property type="match status" value="1"/>
</dbReference>
<evidence type="ECO:0000313" key="2">
    <source>
        <dbReference type="EMBL" id="KOB70138.1"/>
    </source>
</evidence>
<reference evidence="2 3" key="1">
    <citation type="journal article" date="2015" name="Genome Biol. Evol.">
        <title>The genome of winter moth (Operophtera brumata) provides a genomic perspective on sexual dimorphism and phenology.</title>
        <authorList>
            <person name="Derks M.F."/>
            <person name="Smit S."/>
            <person name="Salis L."/>
            <person name="Schijlen E."/>
            <person name="Bossers A."/>
            <person name="Mateman C."/>
            <person name="Pijl A.S."/>
            <person name="de Ridder D."/>
            <person name="Groenen M.A."/>
            <person name="Visser M.E."/>
            <person name="Megens H.J."/>
        </authorList>
    </citation>
    <scope>NUCLEOTIDE SEQUENCE [LARGE SCALE GENOMIC DNA]</scope>
    <source>
        <strain evidence="2">WM2013NL</strain>
        <tissue evidence="2">Head and thorax</tissue>
    </source>
</reference>
<feature type="non-terminal residue" evidence="2">
    <location>
        <position position="106"/>
    </location>
</feature>
<dbReference type="GO" id="GO:0046295">
    <property type="term" value="P:glycolate biosynthetic process"/>
    <property type="evidence" value="ECO:0007669"/>
    <property type="project" value="TreeGrafter"/>
</dbReference>
<dbReference type="InterPro" id="IPR029062">
    <property type="entry name" value="Class_I_gatase-like"/>
</dbReference>
<comment type="caution">
    <text evidence="2">The sequence shown here is derived from an EMBL/GenBank/DDBJ whole genome shotgun (WGS) entry which is preliminary data.</text>
</comment>
<dbReference type="PANTHER" id="PTHR48094:SF12">
    <property type="entry name" value="PARKINSON DISEASE PROTEIN 7 HOMOLOG"/>
    <property type="match status" value="1"/>
</dbReference>